<protein>
    <recommendedName>
        <fullName evidence="5">SWIM-type domain-containing protein</fullName>
    </recommendedName>
</protein>
<dbReference type="AlphaFoldDB" id="A0AA88YV48"/>
<dbReference type="InterPro" id="IPR007527">
    <property type="entry name" value="Znf_SWIM"/>
</dbReference>
<organism evidence="6 7">
    <name type="scientific">Pinctada imbricata</name>
    <name type="common">Atlantic pearl-oyster</name>
    <name type="synonym">Pinctada martensii</name>
    <dbReference type="NCBI Taxonomy" id="66713"/>
    <lineage>
        <taxon>Eukaryota</taxon>
        <taxon>Metazoa</taxon>
        <taxon>Spiralia</taxon>
        <taxon>Lophotrochozoa</taxon>
        <taxon>Mollusca</taxon>
        <taxon>Bivalvia</taxon>
        <taxon>Autobranchia</taxon>
        <taxon>Pteriomorphia</taxon>
        <taxon>Pterioida</taxon>
        <taxon>Pterioidea</taxon>
        <taxon>Pteriidae</taxon>
        <taxon>Pinctada</taxon>
    </lineage>
</organism>
<dbReference type="Proteomes" id="UP001186944">
    <property type="component" value="Unassembled WGS sequence"/>
</dbReference>
<dbReference type="Pfam" id="PF04500">
    <property type="entry name" value="FLYWCH"/>
    <property type="match status" value="1"/>
</dbReference>
<evidence type="ECO:0000256" key="4">
    <source>
        <dbReference type="PROSITE-ProRule" id="PRU00325"/>
    </source>
</evidence>
<name>A0AA88YV48_PINIB</name>
<gene>
    <name evidence="6" type="ORF">FSP39_012847</name>
</gene>
<dbReference type="EMBL" id="VSWD01000001">
    <property type="protein sequence ID" value="KAK3108666.1"/>
    <property type="molecule type" value="Genomic_DNA"/>
</dbReference>
<keyword evidence="7" id="KW-1185">Reference proteome</keyword>
<reference evidence="6" key="1">
    <citation type="submission" date="2019-08" db="EMBL/GenBank/DDBJ databases">
        <title>The improved chromosome-level genome for the pearl oyster Pinctada fucata martensii using PacBio sequencing and Hi-C.</title>
        <authorList>
            <person name="Zheng Z."/>
        </authorList>
    </citation>
    <scope>NUCLEOTIDE SEQUENCE</scope>
    <source>
        <strain evidence="6">ZZ-2019</strain>
        <tissue evidence="6">Adductor muscle</tissue>
    </source>
</reference>
<evidence type="ECO:0000259" key="5">
    <source>
        <dbReference type="PROSITE" id="PS50966"/>
    </source>
</evidence>
<evidence type="ECO:0000256" key="1">
    <source>
        <dbReference type="ARBA" id="ARBA00022723"/>
    </source>
</evidence>
<comment type="caution">
    <text evidence="6">The sequence shown here is derived from an EMBL/GenBank/DDBJ whole genome shotgun (WGS) entry which is preliminary data.</text>
</comment>
<sequence length="697" mass="80006">MANAQLRVQFVRNERGNPSLVYNDNRYVVKLRRDERTYWRCSVRACPATVRTLNNILVGSNGTHNHSPDRIQLQVDEVMNTIKSRCREETKPCPQIYQEVVSGLRNPKWDDDTQRMVERLPTYQSCHNVLHQQRSKLLPKLPTTQADLVLQGEWTETTVGERFLLTDSNDAGRRIIIYATDSNLELLTNCSTIYGDGTFYVCPGVFNQLYSLHGCVDGHFYPLVFAFLPGKSTDVYLRFWDLLKSACDDRGLQLEPATVFLDFESAMHSATRSAFPSVTLKGCFFHFTQCVWRKAQQTGLQIPYQQNDAIKLLVRRAAALPLVPLDRIEDVWEFALQELWDTDFPVARTEPFVDYVTEQWVDRDRLVWNHFNSDGPRTTNHLEGWHSKIKKQVQIAHPNMYQIIRHLKQIQASNEISIVQIRAGGLPKPKKRKYRNIDSRIRNLQRRLQASEIDVFEYVDEVSQLIHLATDAEYLSSLHDQYQSLLFHNDKKQPDSLKISGGWKEEKCGIHLWPPVCITDIVTFLIDHGNSEKIKKFLNEYKVGKAYEYLQSIFVKEIFYHPISAASEICNLRAKCTPSQRLRDADHTMWVMVRKVSGDVVSAFCSCTAGLGQTCNHIAAMLFRIDAANKMGLSSCTSIPCQWIIPTETKTLPVRIKDLTVKKSRASTEECGLFLDKNYSYLAASLDMIVNVATMAY</sequence>
<dbReference type="GO" id="GO:0008270">
    <property type="term" value="F:zinc ion binding"/>
    <property type="evidence" value="ECO:0007669"/>
    <property type="project" value="UniProtKB-KW"/>
</dbReference>
<accession>A0AA88YV48</accession>
<dbReference type="PROSITE" id="PS50966">
    <property type="entry name" value="ZF_SWIM"/>
    <property type="match status" value="1"/>
</dbReference>
<keyword evidence="1" id="KW-0479">Metal-binding</keyword>
<dbReference type="Gene3D" id="2.20.25.240">
    <property type="match status" value="1"/>
</dbReference>
<keyword evidence="3" id="KW-0862">Zinc</keyword>
<evidence type="ECO:0000256" key="3">
    <source>
        <dbReference type="ARBA" id="ARBA00022833"/>
    </source>
</evidence>
<proteinExistence type="predicted"/>
<dbReference type="PANTHER" id="PTHR47526">
    <property type="entry name" value="ATP-DEPENDENT DNA HELICASE"/>
    <property type="match status" value="1"/>
</dbReference>
<evidence type="ECO:0000313" key="7">
    <source>
        <dbReference type="Proteomes" id="UP001186944"/>
    </source>
</evidence>
<feature type="domain" description="SWIM-type" evidence="5">
    <location>
        <begin position="590"/>
        <end position="626"/>
    </location>
</feature>
<dbReference type="PANTHER" id="PTHR47526:SF3">
    <property type="entry name" value="PHD-TYPE DOMAIN-CONTAINING PROTEIN"/>
    <property type="match status" value="1"/>
</dbReference>
<dbReference type="InterPro" id="IPR007588">
    <property type="entry name" value="Znf_FLYWCH"/>
</dbReference>
<keyword evidence="2 4" id="KW-0863">Zinc-finger</keyword>
<evidence type="ECO:0000313" key="6">
    <source>
        <dbReference type="EMBL" id="KAK3108666.1"/>
    </source>
</evidence>
<dbReference type="Pfam" id="PF10551">
    <property type="entry name" value="MULE"/>
    <property type="match status" value="1"/>
</dbReference>
<dbReference type="InterPro" id="IPR018289">
    <property type="entry name" value="MULE_transposase_dom"/>
</dbReference>
<evidence type="ECO:0000256" key="2">
    <source>
        <dbReference type="ARBA" id="ARBA00022771"/>
    </source>
</evidence>